<gene>
    <name evidence="2" type="ORF">GCM10023184_09310</name>
</gene>
<reference evidence="3" key="1">
    <citation type="journal article" date="2019" name="Int. J. Syst. Evol. Microbiol.">
        <title>The Global Catalogue of Microorganisms (GCM) 10K type strain sequencing project: providing services to taxonomists for standard genome sequencing and annotation.</title>
        <authorList>
            <consortium name="The Broad Institute Genomics Platform"/>
            <consortium name="The Broad Institute Genome Sequencing Center for Infectious Disease"/>
            <person name="Wu L."/>
            <person name="Ma J."/>
        </authorList>
    </citation>
    <scope>NUCLEOTIDE SEQUENCE [LARGE SCALE GENOMIC DNA]</scope>
    <source>
        <strain evidence="3">JCM 17919</strain>
    </source>
</reference>
<comment type="caution">
    <text evidence="2">The sequence shown here is derived from an EMBL/GenBank/DDBJ whole genome shotgun (WGS) entry which is preliminary data.</text>
</comment>
<dbReference type="RefSeq" id="WP_345253772.1">
    <property type="nucleotide sequence ID" value="NZ_BAABGY010000003.1"/>
</dbReference>
<name>A0ABP8GEG5_9BACT</name>
<dbReference type="Proteomes" id="UP001501725">
    <property type="component" value="Unassembled WGS sequence"/>
</dbReference>
<feature type="signal peptide" evidence="1">
    <location>
        <begin position="1"/>
        <end position="21"/>
    </location>
</feature>
<evidence type="ECO:0000313" key="2">
    <source>
        <dbReference type="EMBL" id="GAA4322796.1"/>
    </source>
</evidence>
<keyword evidence="3" id="KW-1185">Reference proteome</keyword>
<proteinExistence type="predicted"/>
<accession>A0ABP8GEG5</accession>
<protein>
    <recommendedName>
        <fullName evidence="4">Lipocalin-like domain-containing protein</fullName>
    </recommendedName>
</protein>
<organism evidence="2 3">
    <name type="scientific">Flaviaesturariibacter amylovorans</name>
    <dbReference type="NCBI Taxonomy" id="1084520"/>
    <lineage>
        <taxon>Bacteria</taxon>
        <taxon>Pseudomonadati</taxon>
        <taxon>Bacteroidota</taxon>
        <taxon>Chitinophagia</taxon>
        <taxon>Chitinophagales</taxon>
        <taxon>Chitinophagaceae</taxon>
        <taxon>Flaviaestuariibacter</taxon>
    </lineage>
</organism>
<sequence length="141" mass="15247">MRILLPFLCAFLLLLAPSCKKSNDDNDNLINVGAFLQGGDWRVTKFVDSGQDETSNFSGYSFTFAASGTVTATNGANTVTGNWGSTVSDDRSKVLIVFTSPATFQELSEDWEVLESGTQRISLRHVSGGNGSTDELVLERN</sequence>
<dbReference type="EMBL" id="BAABGY010000003">
    <property type="protein sequence ID" value="GAA4322796.1"/>
    <property type="molecule type" value="Genomic_DNA"/>
</dbReference>
<evidence type="ECO:0008006" key="4">
    <source>
        <dbReference type="Google" id="ProtNLM"/>
    </source>
</evidence>
<keyword evidence="1" id="KW-0732">Signal</keyword>
<evidence type="ECO:0000256" key="1">
    <source>
        <dbReference type="SAM" id="SignalP"/>
    </source>
</evidence>
<evidence type="ECO:0000313" key="3">
    <source>
        <dbReference type="Proteomes" id="UP001501725"/>
    </source>
</evidence>
<feature type="chain" id="PRO_5047477010" description="Lipocalin-like domain-containing protein" evidence="1">
    <location>
        <begin position="22"/>
        <end position="141"/>
    </location>
</feature>